<proteinExistence type="predicted"/>
<name>A0A367RW47_9NOSO</name>
<evidence type="ECO:0000313" key="1">
    <source>
        <dbReference type="EMBL" id="RCJ40071.1"/>
    </source>
</evidence>
<gene>
    <name evidence="1" type="ORF">A6770_38405</name>
</gene>
<accession>A0A367RW47</accession>
<comment type="caution">
    <text evidence="1">The sequence shown here is derived from an EMBL/GenBank/DDBJ whole genome shotgun (WGS) entry which is preliminary data.</text>
</comment>
<organism evidence="1 2">
    <name type="scientific">Nostoc minutum NIES-26</name>
    <dbReference type="NCBI Taxonomy" id="1844469"/>
    <lineage>
        <taxon>Bacteria</taxon>
        <taxon>Bacillati</taxon>
        <taxon>Cyanobacteriota</taxon>
        <taxon>Cyanophyceae</taxon>
        <taxon>Nostocales</taxon>
        <taxon>Nostocaceae</taxon>
        <taxon>Nostoc</taxon>
    </lineage>
</organism>
<protein>
    <submittedName>
        <fullName evidence="1">Uncharacterized protein</fullName>
    </submittedName>
</protein>
<dbReference type="Proteomes" id="UP000252107">
    <property type="component" value="Unassembled WGS sequence"/>
</dbReference>
<keyword evidence="2" id="KW-1185">Reference proteome</keyword>
<dbReference type="AlphaFoldDB" id="A0A367RW47"/>
<evidence type="ECO:0000313" key="2">
    <source>
        <dbReference type="Proteomes" id="UP000252107"/>
    </source>
</evidence>
<dbReference type="EMBL" id="LXQD01000063">
    <property type="protein sequence ID" value="RCJ40071.1"/>
    <property type="molecule type" value="Genomic_DNA"/>
</dbReference>
<sequence>MSIHKPPTIKYPVKVQRGNSKKIVYRAIKDIQQLKNNQAVGTARINKQTYMVKKEGIGWVVV</sequence>
<reference evidence="1" key="1">
    <citation type="submission" date="2016-04" db="EMBL/GenBank/DDBJ databases">
        <authorList>
            <person name="Tabuchi Yagui T.R."/>
        </authorList>
    </citation>
    <scope>NUCLEOTIDE SEQUENCE [LARGE SCALE GENOMIC DNA]</scope>
    <source>
        <strain evidence="1">NIES-26</strain>
    </source>
</reference>